<dbReference type="Gene3D" id="2.60.40.1880">
    <property type="entry name" value="Invasion associated locus B (IalB) protein"/>
    <property type="match status" value="1"/>
</dbReference>
<dbReference type="Pfam" id="PF06776">
    <property type="entry name" value="IalB"/>
    <property type="match status" value="1"/>
</dbReference>
<dbReference type="EMBL" id="SMSI01000001">
    <property type="protein sequence ID" value="TDH38126.1"/>
    <property type="molecule type" value="Genomic_DNA"/>
</dbReference>
<evidence type="ECO:0008006" key="3">
    <source>
        <dbReference type="Google" id="ProtNLM"/>
    </source>
</evidence>
<dbReference type="Proteomes" id="UP000295131">
    <property type="component" value="Unassembled WGS sequence"/>
</dbReference>
<accession>A0A4R5PMD7</accession>
<name>A0A4R5PMD7_9HYPH</name>
<evidence type="ECO:0000313" key="1">
    <source>
        <dbReference type="EMBL" id="TDH38126.1"/>
    </source>
</evidence>
<dbReference type="RefSeq" id="WP_133282961.1">
    <property type="nucleotide sequence ID" value="NZ_SMSI01000001.1"/>
</dbReference>
<dbReference type="OrthoDB" id="7565159at2"/>
<organism evidence="1 2">
    <name type="scientific">Pseudohoeflea suaedae</name>
    <dbReference type="NCBI Taxonomy" id="877384"/>
    <lineage>
        <taxon>Bacteria</taxon>
        <taxon>Pseudomonadati</taxon>
        <taxon>Pseudomonadota</taxon>
        <taxon>Alphaproteobacteria</taxon>
        <taxon>Hyphomicrobiales</taxon>
        <taxon>Rhizobiaceae</taxon>
        <taxon>Pseudohoeflea</taxon>
    </lineage>
</organism>
<evidence type="ECO:0000313" key="2">
    <source>
        <dbReference type="Proteomes" id="UP000295131"/>
    </source>
</evidence>
<sequence>MNIDDPGRGCMKFGFSTMSFVKILRRFAGAELGAVCLLAAVWPVAGFAQDPARDVKTEQVQADPGAEIPWLVNCASLTGHTTCEAVKRLQIKETGQLLISISVRMPPEAEQATMMIQLPHGLYLPDGITMAIDGEELEKQPIQTCDPEGCYVGLSIKPDVLEKLQDGKQLLVAFGNLNRNKIEIPIFLGGFREAFAKLS</sequence>
<dbReference type="InterPro" id="IPR038696">
    <property type="entry name" value="IalB_sf"/>
</dbReference>
<keyword evidence="2" id="KW-1185">Reference proteome</keyword>
<protein>
    <recommendedName>
        <fullName evidence="3">Invasion associated locus B family protein</fullName>
    </recommendedName>
</protein>
<gene>
    <name evidence="1" type="ORF">E2A64_03080</name>
</gene>
<comment type="caution">
    <text evidence="1">The sequence shown here is derived from an EMBL/GenBank/DDBJ whole genome shotgun (WGS) entry which is preliminary data.</text>
</comment>
<proteinExistence type="predicted"/>
<reference evidence="1 2" key="1">
    <citation type="journal article" date="2013" name="Int. J. Syst. Evol. Microbiol.">
        <title>Hoeflea suaedae sp. nov., an endophytic bacterium isolated from the root of the halophyte Suaeda maritima.</title>
        <authorList>
            <person name="Chung E.J."/>
            <person name="Park J.A."/>
            <person name="Pramanik P."/>
            <person name="Bibi F."/>
            <person name="Jeon C.O."/>
            <person name="Chung Y.R."/>
        </authorList>
    </citation>
    <scope>NUCLEOTIDE SEQUENCE [LARGE SCALE GENOMIC DNA]</scope>
    <source>
        <strain evidence="1 2">YC6898</strain>
    </source>
</reference>
<dbReference type="AlphaFoldDB" id="A0A4R5PMD7"/>
<dbReference type="InterPro" id="IPR010642">
    <property type="entry name" value="Invasion_prot_B"/>
</dbReference>